<dbReference type="EMBL" id="DVOT01000073">
    <property type="protein sequence ID" value="HIV27133.1"/>
    <property type="molecule type" value="Genomic_DNA"/>
</dbReference>
<reference evidence="1" key="2">
    <citation type="journal article" date="2021" name="PeerJ">
        <title>Extensive microbial diversity within the chicken gut microbiome revealed by metagenomics and culture.</title>
        <authorList>
            <person name="Gilroy R."/>
            <person name="Ravi A."/>
            <person name="Getino M."/>
            <person name="Pursley I."/>
            <person name="Horton D.L."/>
            <person name="Alikhan N.F."/>
            <person name="Baker D."/>
            <person name="Gharbi K."/>
            <person name="Hall N."/>
            <person name="Watson M."/>
            <person name="Adriaenssens E.M."/>
            <person name="Foster-Nyarko E."/>
            <person name="Jarju S."/>
            <person name="Secka A."/>
            <person name="Antonio M."/>
            <person name="Oren A."/>
            <person name="Chaudhuri R.R."/>
            <person name="La Ragione R."/>
            <person name="Hildebrand F."/>
            <person name="Pallen M.J."/>
        </authorList>
    </citation>
    <scope>NUCLEOTIDE SEQUENCE</scope>
    <source>
        <strain evidence="1">CHK183-6373</strain>
    </source>
</reference>
<proteinExistence type="predicted"/>
<comment type="caution">
    <text evidence="1">The sequence shown here is derived from an EMBL/GenBank/DDBJ whole genome shotgun (WGS) entry which is preliminary data.</text>
</comment>
<dbReference type="Proteomes" id="UP000886884">
    <property type="component" value="Unassembled WGS sequence"/>
</dbReference>
<reference evidence="1" key="1">
    <citation type="submission" date="2020-10" db="EMBL/GenBank/DDBJ databases">
        <authorList>
            <person name="Gilroy R."/>
        </authorList>
    </citation>
    <scope>NUCLEOTIDE SEQUENCE</scope>
    <source>
        <strain evidence="1">CHK183-6373</strain>
    </source>
</reference>
<organism evidence="1 2">
    <name type="scientific">Candidatus Ornithocaccomicrobium faecavium</name>
    <dbReference type="NCBI Taxonomy" id="2840890"/>
    <lineage>
        <taxon>Bacteria</taxon>
        <taxon>Bacillati</taxon>
        <taxon>Bacillota</taxon>
        <taxon>Clostridia</taxon>
        <taxon>Candidatus Ornithocaccomicrobium</taxon>
    </lineage>
</organism>
<evidence type="ECO:0000313" key="2">
    <source>
        <dbReference type="Proteomes" id="UP000886884"/>
    </source>
</evidence>
<dbReference type="AlphaFoldDB" id="A0A9D1TCF4"/>
<accession>A0A9D1TCF4</accession>
<sequence length="214" mass="22429">MAYVIKERRRTSCPCACPSAAQVTPGAALRAAGFFQAFPACARTAATAAVRPIQPRVPEPFYDGPCGTLTEVADCCQSNDFYPTYGYFTQAGPLLLGAGEAIPFDGVNHLSPTGVRQENGAIVLAQPGTYRVAYTINLPDSMTANTAFSLTVDGVVVPGTLIRVVKAGAVNSAVYSAEAIITTDRSTILAVVTNNAIEIPLTDTFATLALHRIA</sequence>
<evidence type="ECO:0008006" key="3">
    <source>
        <dbReference type="Google" id="ProtNLM"/>
    </source>
</evidence>
<dbReference type="Gene3D" id="2.60.120.40">
    <property type="match status" value="1"/>
</dbReference>
<protein>
    <recommendedName>
        <fullName evidence="3">BclA C-terminal domain-containing protein</fullName>
    </recommendedName>
</protein>
<evidence type="ECO:0000313" key="1">
    <source>
        <dbReference type="EMBL" id="HIV27133.1"/>
    </source>
</evidence>
<dbReference type="InterPro" id="IPR008983">
    <property type="entry name" value="Tumour_necrosis_fac-like_dom"/>
</dbReference>
<name>A0A9D1TCF4_9FIRM</name>
<gene>
    <name evidence="1" type="ORF">IAA64_04125</name>
</gene>